<comment type="caution">
    <text evidence="1">The sequence shown here is derived from an EMBL/GenBank/DDBJ whole genome shotgun (WGS) entry which is preliminary data.</text>
</comment>
<proteinExistence type="predicted"/>
<dbReference type="Proteomes" id="UP000694660">
    <property type="component" value="Unassembled WGS sequence"/>
</dbReference>
<dbReference type="CDD" id="cd06464">
    <property type="entry name" value="ACD_sHsps-like"/>
    <property type="match status" value="1"/>
</dbReference>
<accession>A0A944D7Y6</accession>
<keyword evidence="2" id="KW-1185">Reference proteome</keyword>
<gene>
    <name evidence="1" type="ORF">I8J34_09930</name>
</gene>
<evidence type="ECO:0000313" key="2">
    <source>
        <dbReference type="Proteomes" id="UP000694660"/>
    </source>
</evidence>
<name>A0A944D7Y6_DENI1</name>
<dbReference type="AlphaFoldDB" id="A0A944D7Y6"/>
<reference evidence="2" key="1">
    <citation type="journal article" date="2022" name="ISME J.">
        <title>Genetic and phylogenetic analysis of dissimilatory iodate-reducing bacteria identifies potential niches across the world's oceans.</title>
        <authorList>
            <person name="Reyes-Umana V."/>
            <person name="Henning Z."/>
            <person name="Lee K."/>
            <person name="Barnum T.P."/>
            <person name="Coates J.D."/>
        </authorList>
    </citation>
    <scope>NUCLEOTIDE SEQUENCE [LARGE SCALE GENOMIC DNA]</scope>
    <source>
        <strain evidence="2">IR12</strain>
    </source>
</reference>
<dbReference type="RefSeq" id="WP_214361245.1">
    <property type="nucleotide sequence ID" value="NZ_JAEKFT010000009.1"/>
</dbReference>
<protein>
    <submittedName>
        <fullName evidence="1">Hsp20/alpha crystallin family protein</fullName>
    </submittedName>
</protein>
<evidence type="ECO:0000313" key="1">
    <source>
        <dbReference type="EMBL" id="MBT0961490.1"/>
    </source>
</evidence>
<sequence>MSGETRLALPFSDVAKFKAIFMNDPRPLHPADAPLRGMVEGRRSALCAKQFEGEEGRSIRTGRFFGKVVRSYQPGHSVDAGQARACFSDAVFRLILPRRCRTVVID</sequence>
<dbReference type="EMBL" id="JAEKFT010000009">
    <property type="protein sequence ID" value="MBT0961490.1"/>
    <property type="molecule type" value="Genomic_DNA"/>
</dbReference>
<organism evidence="1 2">
    <name type="scientific">Denitromonas iodatirespirans</name>
    <dbReference type="NCBI Taxonomy" id="2795389"/>
    <lineage>
        <taxon>Bacteria</taxon>
        <taxon>Pseudomonadati</taxon>
        <taxon>Pseudomonadota</taxon>
        <taxon>Betaproteobacteria</taxon>
        <taxon>Rhodocyclales</taxon>
        <taxon>Zoogloeaceae</taxon>
        <taxon>Denitromonas</taxon>
    </lineage>
</organism>